<dbReference type="InterPro" id="IPR002048">
    <property type="entry name" value="EF_hand_dom"/>
</dbReference>
<keyword evidence="3" id="KW-1185">Reference proteome</keyword>
<dbReference type="InterPro" id="IPR011992">
    <property type="entry name" value="EF-hand-dom_pair"/>
</dbReference>
<feature type="domain" description="EF-hand" evidence="1">
    <location>
        <begin position="81"/>
        <end position="116"/>
    </location>
</feature>
<dbReference type="Proteomes" id="UP000037460">
    <property type="component" value="Unassembled WGS sequence"/>
</dbReference>
<organism evidence="2 3">
    <name type="scientific">Chrysochromulina tobinii</name>
    <dbReference type="NCBI Taxonomy" id="1460289"/>
    <lineage>
        <taxon>Eukaryota</taxon>
        <taxon>Haptista</taxon>
        <taxon>Haptophyta</taxon>
        <taxon>Prymnesiophyceae</taxon>
        <taxon>Prymnesiales</taxon>
        <taxon>Chrysochromulinaceae</taxon>
        <taxon>Chrysochromulina</taxon>
    </lineage>
</organism>
<dbReference type="PROSITE" id="PS50222">
    <property type="entry name" value="EF_HAND_2"/>
    <property type="match status" value="1"/>
</dbReference>
<evidence type="ECO:0000313" key="3">
    <source>
        <dbReference type="Proteomes" id="UP000037460"/>
    </source>
</evidence>
<dbReference type="Gene3D" id="1.10.238.10">
    <property type="entry name" value="EF-hand"/>
    <property type="match status" value="1"/>
</dbReference>
<dbReference type="SUPFAM" id="SSF47473">
    <property type="entry name" value="EF-hand"/>
    <property type="match status" value="1"/>
</dbReference>
<reference evidence="3" key="1">
    <citation type="journal article" date="2015" name="PLoS Genet.">
        <title>Genome Sequence and Transcriptome Analyses of Chrysochromulina tobin: Metabolic Tools for Enhanced Algal Fitness in the Prominent Order Prymnesiales (Haptophyceae).</title>
        <authorList>
            <person name="Hovde B.T."/>
            <person name="Deodato C.R."/>
            <person name="Hunsperger H.M."/>
            <person name="Ryken S.A."/>
            <person name="Yost W."/>
            <person name="Jha R.K."/>
            <person name="Patterson J."/>
            <person name="Monnat R.J. Jr."/>
            <person name="Barlow S.B."/>
            <person name="Starkenburg S.R."/>
            <person name="Cattolico R.A."/>
        </authorList>
    </citation>
    <scope>NUCLEOTIDE SEQUENCE</scope>
    <source>
        <strain evidence="3">CCMP291</strain>
    </source>
</reference>
<sequence length="166" mass="18489">MQNKDEANEAEADEVLRVFRWFQTGPPPLAIALRTLSAALQALGIVTTSPQLNEAIGRYGGALQAGRFELAEFRALVAQLTPLDEVLRVFQLVDRDGSLDLERSELLHALQMLKISSSGSAQSRRLLARFERDCSQRLDLDAFRRLVAELRRTPSTLAHFEGGIDE</sequence>
<gene>
    <name evidence="2" type="ORF">Ctob_006161</name>
</gene>
<dbReference type="EMBL" id="JWZX01002893">
    <property type="protein sequence ID" value="KOO26088.1"/>
    <property type="molecule type" value="Genomic_DNA"/>
</dbReference>
<protein>
    <recommendedName>
        <fullName evidence="1">EF-hand domain-containing protein</fullName>
    </recommendedName>
</protein>
<dbReference type="AlphaFoldDB" id="A0A0M0JIN4"/>
<dbReference type="GO" id="GO:0005509">
    <property type="term" value="F:calcium ion binding"/>
    <property type="evidence" value="ECO:0007669"/>
    <property type="project" value="InterPro"/>
</dbReference>
<comment type="caution">
    <text evidence="2">The sequence shown here is derived from an EMBL/GenBank/DDBJ whole genome shotgun (WGS) entry which is preliminary data.</text>
</comment>
<proteinExistence type="predicted"/>
<name>A0A0M0JIN4_9EUKA</name>
<evidence type="ECO:0000313" key="2">
    <source>
        <dbReference type="EMBL" id="KOO26088.1"/>
    </source>
</evidence>
<accession>A0A0M0JIN4</accession>
<evidence type="ECO:0000259" key="1">
    <source>
        <dbReference type="PROSITE" id="PS50222"/>
    </source>
</evidence>
<dbReference type="SMART" id="SM00054">
    <property type="entry name" value="EFh"/>
    <property type="match status" value="2"/>
</dbReference>